<name>A0A9N8HI20_9STRA</name>
<accession>A0A9N8HI20</accession>
<dbReference type="AlphaFoldDB" id="A0A9N8HI20"/>
<evidence type="ECO:0000313" key="2">
    <source>
        <dbReference type="EMBL" id="CAB9511273.1"/>
    </source>
</evidence>
<feature type="region of interest" description="Disordered" evidence="1">
    <location>
        <begin position="1"/>
        <end position="21"/>
    </location>
</feature>
<keyword evidence="3" id="KW-1185">Reference proteome</keyword>
<feature type="compositionally biased region" description="Basic and acidic residues" evidence="1">
    <location>
        <begin position="7"/>
        <end position="16"/>
    </location>
</feature>
<evidence type="ECO:0000256" key="1">
    <source>
        <dbReference type="SAM" id="MobiDB-lite"/>
    </source>
</evidence>
<feature type="compositionally biased region" description="Basic and acidic residues" evidence="1">
    <location>
        <begin position="175"/>
        <end position="184"/>
    </location>
</feature>
<dbReference type="OrthoDB" id="48331at2759"/>
<protein>
    <submittedName>
        <fullName evidence="2">Uncharacterized protein</fullName>
    </submittedName>
</protein>
<proteinExistence type="predicted"/>
<dbReference type="Proteomes" id="UP001153069">
    <property type="component" value="Unassembled WGS sequence"/>
</dbReference>
<organism evidence="2 3">
    <name type="scientific">Seminavis robusta</name>
    <dbReference type="NCBI Taxonomy" id="568900"/>
    <lineage>
        <taxon>Eukaryota</taxon>
        <taxon>Sar</taxon>
        <taxon>Stramenopiles</taxon>
        <taxon>Ochrophyta</taxon>
        <taxon>Bacillariophyta</taxon>
        <taxon>Bacillariophyceae</taxon>
        <taxon>Bacillariophycidae</taxon>
        <taxon>Naviculales</taxon>
        <taxon>Naviculaceae</taxon>
        <taxon>Seminavis</taxon>
    </lineage>
</organism>
<dbReference type="EMBL" id="CAICTM010000476">
    <property type="protein sequence ID" value="CAB9511273.1"/>
    <property type="molecule type" value="Genomic_DNA"/>
</dbReference>
<feature type="region of interest" description="Disordered" evidence="1">
    <location>
        <begin position="161"/>
        <end position="202"/>
    </location>
</feature>
<sequence>MAEDNSSNDHNKRGRDSPVNSFLSTMTFASNSSGTRGGCDCDECYGAMGYTPQSIIDAIRRHKRQRHESGPIKRTQLRELVAREGQLSVWKFTMPVDAAPLIEYGASHRLVWIRYLPKSSALKTIGKGIVGSQDEERGRKELKSWKEGDVYLVPSNGGKAVAWIHGRPNTTTNNTKDEESKTSDNEATEDQTQNDDNTNSGSGHAIVYICKIPKDCLGNNNTTKQEDNEGNTMPWDEIVRTTCRSELQAMENGNHAEEANGMAYKKLPQESSRLLIDSLSKL</sequence>
<gene>
    <name evidence="2" type="ORF">SEMRO_477_G150760.1</name>
</gene>
<reference evidence="2" key="1">
    <citation type="submission" date="2020-06" db="EMBL/GenBank/DDBJ databases">
        <authorList>
            <consortium name="Plant Systems Biology data submission"/>
        </authorList>
    </citation>
    <scope>NUCLEOTIDE SEQUENCE</scope>
    <source>
        <strain evidence="2">D6</strain>
    </source>
</reference>
<evidence type="ECO:0000313" key="3">
    <source>
        <dbReference type="Proteomes" id="UP001153069"/>
    </source>
</evidence>
<comment type="caution">
    <text evidence="2">The sequence shown here is derived from an EMBL/GenBank/DDBJ whole genome shotgun (WGS) entry which is preliminary data.</text>
</comment>